<proteinExistence type="predicted"/>
<comment type="caution">
    <text evidence="1">The sequence shown here is derived from an EMBL/GenBank/DDBJ whole genome shotgun (WGS) entry which is preliminary data.</text>
</comment>
<dbReference type="InterPro" id="IPR036291">
    <property type="entry name" value="NAD(P)-bd_dom_sf"/>
</dbReference>
<sequence length="83" mass="8872">MSKLVATTCDGLVKKLADAEKVDWLHPDDLAPWVHAENVAEMCMLAAAHPAAVGQAYNAVDGNYPESQFGLRILRPAHSSGAE</sequence>
<protein>
    <submittedName>
        <fullName evidence="1">NAD-dependent epimerase/dehydratase family protein</fullName>
    </submittedName>
</protein>
<dbReference type="SUPFAM" id="SSF51735">
    <property type="entry name" value="NAD(P)-binding Rossmann-fold domains"/>
    <property type="match status" value="1"/>
</dbReference>
<name>A0ABX0F6F0_9BACL</name>
<evidence type="ECO:0000313" key="2">
    <source>
        <dbReference type="Proteomes" id="UP000800303"/>
    </source>
</evidence>
<accession>A0ABX0F6F0</accession>
<dbReference type="Proteomes" id="UP000800303">
    <property type="component" value="Unassembled WGS sequence"/>
</dbReference>
<dbReference type="Gene3D" id="3.40.50.720">
    <property type="entry name" value="NAD(P)-binding Rossmann-like Domain"/>
    <property type="match status" value="1"/>
</dbReference>
<keyword evidence="2" id="KW-1185">Reference proteome</keyword>
<dbReference type="RefSeq" id="WP_166275401.1">
    <property type="nucleotide sequence ID" value="NZ_JAAFGS010000004.1"/>
</dbReference>
<dbReference type="EMBL" id="JAAFGS010000004">
    <property type="protein sequence ID" value="NGZ76536.1"/>
    <property type="molecule type" value="Genomic_DNA"/>
</dbReference>
<organism evidence="1 2">
    <name type="scientific">Saccharibacillus alkalitolerans</name>
    <dbReference type="NCBI Taxonomy" id="2705290"/>
    <lineage>
        <taxon>Bacteria</taxon>
        <taxon>Bacillati</taxon>
        <taxon>Bacillota</taxon>
        <taxon>Bacilli</taxon>
        <taxon>Bacillales</taxon>
        <taxon>Paenibacillaceae</taxon>
        <taxon>Saccharibacillus</taxon>
    </lineage>
</organism>
<reference evidence="1 2" key="1">
    <citation type="submission" date="2020-01" db="EMBL/GenBank/DDBJ databases">
        <title>Polyphasic characterisation and genomic insights into a novel alkali tolerant bacterium VR-M41.</title>
        <authorList>
            <person name="Vemuluri V.R."/>
        </authorList>
    </citation>
    <scope>NUCLEOTIDE SEQUENCE [LARGE SCALE GENOMIC DNA]</scope>
    <source>
        <strain evidence="1 2">VR-M41</strain>
    </source>
</reference>
<gene>
    <name evidence="1" type="ORF">GYN08_14505</name>
</gene>
<evidence type="ECO:0000313" key="1">
    <source>
        <dbReference type="EMBL" id="NGZ76536.1"/>
    </source>
</evidence>